<feature type="non-terminal residue" evidence="2">
    <location>
        <position position="1"/>
    </location>
</feature>
<evidence type="ECO:0000313" key="2">
    <source>
        <dbReference type="EMBL" id="ETE59454.1"/>
    </source>
</evidence>
<dbReference type="AlphaFoldDB" id="V8NB14"/>
<name>V8NB14_OPHHA</name>
<evidence type="ECO:0000313" key="3">
    <source>
        <dbReference type="Proteomes" id="UP000018936"/>
    </source>
</evidence>
<comment type="caution">
    <text evidence="2">The sequence shown here is derived from an EMBL/GenBank/DDBJ whole genome shotgun (WGS) entry which is preliminary data.</text>
</comment>
<keyword evidence="1" id="KW-0472">Membrane</keyword>
<dbReference type="Proteomes" id="UP000018936">
    <property type="component" value="Unassembled WGS sequence"/>
</dbReference>
<reference evidence="2 3" key="1">
    <citation type="journal article" date="2013" name="Proc. Natl. Acad. Sci. U.S.A.">
        <title>The king cobra genome reveals dynamic gene evolution and adaptation in the snake venom system.</title>
        <authorList>
            <person name="Vonk F.J."/>
            <person name="Casewell N.R."/>
            <person name="Henkel C.V."/>
            <person name="Heimberg A.M."/>
            <person name="Jansen H.J."/>
            <person name="McCleary R.J."/>
            <person name="Kerkkamp H.M."/>
            <person name="Vos R.A."/>
            <person name="Guerreiro I."/>
            <person name="Calvete J.J."/>
            <person name="Wuster W."/>
            <person name="Woods A.E."/>
            <person name="Logan J.M."/>
            <person name="Harrison R.A."/>
            <person name="Castoe T.A."/>
            <person name="de Koning A.P."/>
            <person name="Pollock D.D."/>
            <person name="Yandell M."/>
            <person name="Calderon D."/>
            <person name="Renjifo C."/>
            <person name="Currier R.B."/>
            <person name="Salgado D."/>
            <person name="Pla D."/>
            <person name="Sanz L."/>
            <person name="Hyder A.S."/>
            <person name="Ribeiro J.M."/>
            <person name="Arntzen J.W."/>
            <person name="van den Thillart G.E."/>
            <person name="Boetzer M."/>
            <person name="Pirovano W."/>
            <person name="Dirks R.P."/>
            <person name="Spaink H.P."/>
            <person name="Duboule D."/>
            <person name="McGlinn E."/>
            <person name="Kini R.M."/>
            <person name="Richardson M.K."/>
        </authorList>
    </citation>
    <scope>NUCLEOTIDE SEQUENCE</scope>
    <source>
        <tissue evidence="2">Blood</tissue>
    </source>
</reference>
<gene>
    <name evidence="2" type="ORF">L345_14813</name>
</gene>
<dbReference type="EMBL" id="AZIM01005565">
    <property type="protein sequence ID" value="ETE59454.1"/>
    <property type="molecule type" value="Genomic_DNA"/>
</dbReference>
<evidence type="ECO:0008006" key="4">
    <source>
        <dbReference type="Google" id="ProtNLM"/>
    </source>
</evidence>
<evidence type="ECO:0000256" key="1">
    <source>
        <dbReference type="SAM" id="Phobius"/>
    </source>
</evidence>
<accession>V8NB14</accession>
<organism evidence="2 3">
    <name type="scientific">Ophiophagus hannah</name>
    <name type="common">King cobra</name>
    <name type="synonym">Naja hannah</name>
    <dbReference type="NCBI Taxonomy" id="8665"/>
    <lineage>
        <taxon>Eukaryota</taxon>
        <taxon>Metazoa</taxon>
        <taxon>Chordata</taxon>
        <taxon>Craniata</taxon>
        <taxon>Vertebrata</taxon>
        <taxon>Euteleostomi</taxon>
        <taxon>Lepidosauria</taxon>
        <taxon>Squamata</taxon>
        <taxon>Bifurcata</taxon>
        <taxon>Unidentata</taxon>
        <taxon>Episquamata</taxon>
        <taxon>Toxicofera</taxon>
        <taxon>Serpentes</taxon>
        <taxon>Colubroidea</taxon>
        <taxon>Elapidae</taxon>
        <taxon>Elapinae</taxon>
        <taxon>Ophiophagus</taxon>
    </lineage>
</organism>
<keyword evidence="1" id="KW-0812">Transmembrane</keyword>
<dbReference type="OrthoDB" id="9717492at2759"/>
<sequence>MNLLVGSYVPVWAVLLAAAGVFLMLLAIVVLSICLCRVYKRMNKLKLSRNLPVSSRGQCDGGTNPDAQNSDYATVAVLKEDACEEDFGSHQQTEDSGVEDGVRDEQVFVELESTPCDLE</sequence>
<keyword evidence="1" id="KW-1133">Transmembrane helix</keyword>
<keyword evidence="3" id="KW-1185">Reference proteome</keyword>
<feature type="transmembrane region" description="Helical" evidence="1">
    <location>
        <begin position="12"/>
        <end position="39"/>
    </location>
</feature>
<proteinExistence type="predicted"/>
<protein>
    <recommendedName>
        <fullName evidence="4">Leukocyte-specific transcript 1 protein</fullName>
    </recommendedName>
</protein>